<protein>
    <submittedName>
        <fullName evidence="1">Uncharacterized protein</fullName>
    </submittedName>
</protein>
<evidence type="ECO:0000313" key="1">
    <source>
        <dbReference type="EMBL" id="MDN3562968.1"/>
    </source>
</evidence>
<dbReference type="RefSeq" id="WP_290314698.1">
    <property type="nucleotide sequence ID" value="NZ_JAUFPN010000008.1"/>
</dbReference>
<proteinExistence type="predicted"/>
<sequence length="79" mass="8576">MRITQQVGTLARAAKVLLLYTSPKAAPGRTVGATNQEKVYLRPKADWLPGSEGMSWIESGYGAMGTKRQVLESVRENPG</sequence>
<evidence type="ECO:0000313" key="2">
    <source>
        <dbReference type="Proteomes" id="UP001529369"/>
    </source>
</evidence>
<dbReference type="EMBL" id="JAUFPN010000008">
    <property type="protein sequence ID" value="MDN3562968.1"/>
    <property type="molecule type" value="Genomic_DNA"/>
</dbReference>
<gene>
    <name evidence="1" type="ORF">QWZ14_01060</name>
</gene>
<comment type="caution">
    <text evidence="1">The sequence shown here is derived from an EMBL/GenBank/DDBJ whole genome shotgun (WGS) entry which is preliminary data.</text>
</comment>
<keyword evidence="2" id="KW-1185">Reference proteome</keyword>
<dbReference type="Proteomes" id="UP001529369">
    <property type="component" value="Unassembled WGS sequence"/>
</dbReference>
<name>A0ABT7ZZT0_9PROT</name>
<organism evidence="1 2">
    <name type="scientific">Paeniroseomonas aquatica</name>
    <dbReference type="NCBI Taxonomy" id="373043"/>
    <lineage>
        <taxon>Bacteria</taxon>
        <taxon>Pseudomonadati</taxon>
        <taxon>Pseudomonadota</taxon>
        <taxon>Alphaproteobacteria</taxon>
        <taxon>Acetobacterales</taxon>
        <taxon>Acetobacteraceae</taxon>
        <taxon>Paeniroseomonas</taxon>
    </lineage>
</organism>
<reference evidence="2" key="1">
    <citation type="journal article" date="2019" name="Int. J. Syst. Evol. Microbiol.">
        <title>The Global Catalogue of Microorganisms (GCM) 10K type strain sequencing project: providing services to taxonomists for standard genome sequencing and annotation.</title>
        <authorList>
            <consortium name="The Broad Institute Genomics Platform"/>
            <consortium name="The Broad Institute Genome Sequencing Center for Infectious Disease"/>
            <person name="Wu L."/>
            <person name="Ma J."/>
        </authorList>
    </citation>
    <scope>NUCLEOTIDE SEQUENCE [LARGE SCALE GENOMIC DNA]</scope>
    <source>
        <strain evidence="2">CECT 7131</strain>
    </source>
</reference>
<accession>A0ABT7ZZT0</accession>